<keyword evidence="3" id="KW-0963">Cytoplasm</keyword>
<comment type="similarity">
    <text evidence="3">Belongs to the ScpA family.</text>
</comment>
<dbReference type="PANTHER" id="PTHR33969:SF2">
    <property type="entry name" value="SEGREGATION AND CONDENSATION PROTEIN A"/>
    <property type="match status" value="1"/>
</dbReference>
<evidence type="ECO:0000256" key="1">
    <source>
        <dbReference type="ARBA" id="ARBA00022829"/>
    </source>
</evidence>
<dbReference type="Gene3D" id="1.10.10.580">
    <property type="entry name" value="Structural maintenance of chromosome 1. Chain E"/>
    <property type="match status" value="1"/>
</dbReference>
<keyword evidence="3" id="KW-0132">Cell division</keyword>
<dbReference type="HAMAP" id="MF_01805">
    <property type="entry name" value="ScpA"/>
    <property type="match status" value="1"/>
</dbReference>
<dbReference type="STRING" id="1073423.SAMN04488700_1793"/>
<dbReference type="Proteomes" id="UP000193435">
    <property type="component" value="Unassembled WGS sequence"/>
</dbReference>
<keyword evidence="1 3" id="KW-0159">Chromosome partition</keyword>
<sequence>MSKINVKIDAFEGPLDLLLHLIQRMELDIYDIPIAEVTAQYFAYIKTMNVLKLDVAGDYLVMAATLMAIKSKLLLPNQEIILDDDALDYFEEGQDPRDALVEQLLEYQKYKKAAVVLKDKEEERNQYYTREPQNLEFLQQNIPLEPMELTTDDLVVAFNKLLTKRLNKRPLQTRVMAEETTITEKMAFILSQLSLTTQKDGLLFSNLFVEPTKKEMVATFMAMLELIKEKSIVFKQSKKYGEIFVYSTKSKDERD</sequence>
<dbReference type="InterPro" id="IPR023093">
    <property type="entry name" value="ScpA-like_C"/>
</dbReference>
<proteinExistence type="inferred from homology"/>
<dbReference type="EMBL" id="FXBJ01000002">
    <property type="protein sequence ID" value="SMH35389.1"/>
    <property type="molecule type" value="Genomic_DNA"/>
</dbReference>
<evidence type="ECO:0000256" key="2">
    <source>
        <dbReference type="ARBA" id="ARBA00044777"/>
    </source>
</evidence>
<protein>
    <recommendedName>
        <fullName evidence="2 3">Segregation and condensation protein A</fullName>
    </recommendedName>
</protein>
<comment type="subunit">
    <text evidence="3">Component of a cohesin-like complex composed of ScpA, ScpB and the Smc homodimer, in which ScpA and ScpB bind to the head domain of Smc. The presence of the three proteins is required for the association of the complex with DNA.</text>
</comment>
<accession>A0A1X7NCP9</accession>
<comment type="function">
    <text evidence="3">Participates in chromosomal partition during cell division. May act via the formation of a condensin-like complex containing Smc and ScpB that pull DNA away from mid-cell into both cell halves.</text>
</comment>
<dbReference type="GO" id="GO:0005737">
    <property type="term" value="C:cytoplasm"/>
    <property type="evidence" value="ECO:0007669"/>
    <property type="project" value="UniProtKB-SubCell"/>
</dbReference>
<dbReference type="InterPro" id="IPR003768">
    <property type="entry name" value="ScpA"/>
</dbReference>
<gene>
    <name evidence="3" type="primary">scpA</name>
    <name evidence="4" type="ORF">SAMN04488700_1793</name>
</gene>
<name>A0A1X7NCP9_9LACT</name>
<dbReference type="Pfam" id="PF02616">
    <property type="entry name" value="SMC_ScpA"/>
    <property type="match status" value="1"/>
</dbReference>
<evidence type="ECO:0000313" key="5">
    <source>
        <dbReference type="Proteomes" id="UP000193435"/>
    </source>
</evidence>
<keyword evidence="3" id="KW-0131">Cell cycle</keyword>
<dbReference type="GO" id="GO:0006260">
    <property type="term" value="P:DNA replication"/>
    <property type="evidence" value="ECO:0007669"/>
    <property type="project" value="UniProtKB-UniRule"/>
</dbReference>
<reference evidence="4 5" key="1">
    <citation type="submission" date="2017-04" db="EMBL/GenBank/DDBJ databases">
        <authorList>
            <person name="Afonso C.L."/>
            <person name="Miller P.J."/>
            <person name="Scott M.A."/>
            <person name="Spackman E."/>
            <person name="Goraichik I."/>
            <person name="Dimitrov K.M."/>
            <person name="Suarez D.L."/>
            <person name="Swayne D.E."/>
        </authorList>
    </citation>
    <scope>NUCLEOTIDE SEQUENCE [LARGE SCALE GENOMIC DNA]</scope>
    <source>
        <strain evidence="4 5">LMG26642</strain>
    </source>
</reference>
<dbReference type="OrthoDB" id="9811016at2"/>
<dbReference type="AlphaFoldDB" id="A0A1X7NCP9"/>
<keyword evidence="5" id="KW-1185">Reference proteome</keyword>
<evidence type="ECO:0000313" key="4">
    <source>
        <dbReference type="EMBL" id="SMH35389.1"/>
    </source>
</evidence>
<dbReference type="GO" id="GO:0007059">
    <property type="term" value="P:chromosome segregation"/>
    <property type="evidence" value="ECO:0007669"/>
    <property type="project" value="UniProtKB-UniRule"/>
</dbReference>
<comment type="subcellular location">
    <subcellularLocation>
        <location evidence="3">Cytoplasm</location>
    </subcellularLocation>
    <text evidence="3">Associated with two foci at the outer edges of the nucleoid region in young cells, and at four foci within both cell halves in older cells.</text>
</comment>
<dbReference type="GO" id="GO:0051301">
    <property type="term" value="P:cell division"/>
    <property type="evidence" value="ECO:0007669"/>
    <property type="project" value="UniProtKB-KW"/>
</dbReference>
<dbReference type="PANTHER" id="PTHR33969">
    <property type="entry name" value="SEGREGATION AND CONDENSATION PROTEIN A"/>
    <property type="match status" value="1"/>
</dbReference>
<organism evidence="4 5">
    <name type="scientific">Carnobacterium iners</name>
    <dbReference type="NCBI Taxonomy" id="1073423"/>
    <lineage>
        <taxon>Bacteria</taxon>
        <taxon>Bacillati</taxon>
        <taxon>Bacillota</taxon>
        <taxon>Bacilli</taxon>
        <taxon>Lactobacillales</taxon>
        <taxon>Carnobacteriaceae</taxon>
        <taxon>Carnobacterium</taxon>
    </lineage>
</organism>
<evidence type="ECO:0000256" key="3">
    <source>
        <dbReference type="HAMAP-Rule" id="MF_01805"/>
    </source>
</evidence>
<dbReference type="RefSeq" id="WP_085559891.1">
    <property type="nucleotide sequence ID" value="NZ_FOAH01000003.1"/>
</dbReference>
<dbReference type="Gene3D" id="6.10.250.2410">
    <property type="match status" value="1"/>
</dbReference>